<dbReference type="RefSeq" id="WP_315722630.1">
    <property type="nucleotide sequence ID" value="NZ_JAVUPU010000001.1"/>
</dbReference>
<evidence type="ECO:0000313" key="3">
    <source>
        <dbReference type="Proteomes" id="UP001259572"/>
    </source>
</evidence>
<keyword evidence="1" id="KW-0812">Transmembrane</keyword>
<dbReference type="Proteomes" id="UP001259572">
    <property type="component" value="Unassembled WGS sequence"/>
</dbReference>
<keyword evidence="3" id="KW-1185">Reference proteome</keyword>
<proteinExistence type="predicted"/>
<accession>A0ABU3Q363</accession>
<organism evidence="2 3">
    <name type="scientific">Sphingosinicella rhizophila</name>
    <dbReference type="NCBI Taxonomy" id="3050082"/>
    <lineage>
        <taxon>Bacteria</taxon>
        <taxon>Pseudomonadati</taxon>
        <taxon>Pseudomonadota</taxon>
        <taxon>Alphaproteobacteria</taxon>
        <taxon>Sphingomonadales</taxon>
        <taxon>Sphingosinicellaceae</taxon>
        <taxon>Sphingosinicella</taxon>
    </lineage>
</organism>
<name>A0ABU3Q363_9SPHN</name>
<evidence type="ECO:0000256" key="1">
    <source>
        <dbReference type="SAM" id="Phobius"/>
    </source>
</evidence>
<gene>
    <name evidence="2" type="ORF">RQX22_00440</name>
</gene>
<protein>
    <submittedName>
        <fullName evidence="2">Uncharacterized protein</fullName>
    </submittedName>
</protein>
<reference evidence="2 3" key="1">
    <citation type="submission" date="2023-05" db="EMBL/GenBank/DDBJ databases">
        <authorList>
            <person name="Guo Y."/>
        </authorList>
    </citation>
    <scope>NUCLEOTIDE SEQUENCE [LARGE SCALE GENOMIC DNA]</scope>
    <source>
        <strain evidence="2 3">GR2756</strain>
    </source>
</reference>
<feature type="transmembrane region" description="Helical" evidence="1">
    <location>
        <begin position="40"/>
        <end position="58"/>
    </location>
</feature>
<comment type="caution">
    <text evidence="2">The sequence shown here is derived from an EMBL/GenBank/DDBJ whole genome shotgun (WGS) entry which is preliminary data.</text>
</comment>
<evidence type="ECO:0000313" key="2">
    <source>
        <dbReference type="EMBL" id="MDT9597418.1"/>
    </source>
</evidence>
<feature type="transmembrane region" description="Helical" evidence="1">
    <location>
        <begin position="14"/>
        <end position="34"/>
    </location>
</feature>
<keyword evidence="1" id="KW-0472">Membrane</keyword>
<sequence length="105" mass="11020">MNGNPLTATRVNRLVTYGLLFSAIIILVAGRLGALQGGGWTVAGLILFGLSCFTDPLLPGSTELTPQQVAMIRHIGLPYRQGAEKVVSMLVGTCFLASGLYLSLG</sequence>
<feature type="transmembrane region" description="Helical" evidence="1">
    <location>
        <begin position="86"/>
        <end position="104"/>
    </location>
</feature>
<dbReference type="EMBL" id="JAVUPU010000001">
    <property type="protein sequence ID" value="MDT9597418.1"/>
    <property type="molecule type" value="Genomic_DNA"/>
</dbReference>
<keyword evidence="1" id="KW-1133">Transmembrane helix</keyword>